<evidence type="ECO:0000256" key="2">
    <source>
        <dbReference type="ARBA" id="ARBA00023125"/>
    </source>
</evidence>
<proteinExistence type="predicted"/>
<dbReference type="RefSeq" id="WP_311616872.1">
    <property type="nucleotide sequence ID" value="NZ_JAVREV010000003.1"/>
</dbReference>
<dbReference type="SUPFAM" id="SSF46785">
    <property type="entry name" value="Winged helix' DNA-binding domain"/>
    <property type="match status" value="1"/>
</dbReference>
<feature type="domain" description="HTH iclR-type" evidence="4">
    <location>
        <begin position="4"/>
        <end position="66"/>
    </location>
</feature>
<gene>
    <name evidence="6" type="ORF">RM779_07525</name>
</gene>
<evidence type="ECO:0000256" key="3">
    <source>
        <dbReference type="ARBA" id="ARBA00023163"/>
    </source>
</evidence>
<dbReference type="Pfam" id="PF09339">
    <property type="entry name" value="HTH_IclR"/>
    <property type="match status" value="1"/>
</dbReference>
<dbReference type="InterPro" id="IPR029016">
    <property type="entry name" value="GAF-like_dom_sf"/>
</dbReference>
<dbReference type="PANTHER" id="PTHR30136:SF35">
    <property type="entry name" value="HTH-TYPE TRANSCRIPTIONAL REGULATOR RV1719"/>
    <property type="match status" value="1"/>
</dbReference>
<organism evidence="6 7">
    <name type="scientific">Streptomyces johnsoniae</name>
    <dbReference type="NCBI Taxonomy" id="3075532"/>
    <lineage>
        <taxon>Bacteria</taxon>
        <taxon>Bacillati</taxon>
        <taxon>Actinomycetota</taxon>
        <taxon>Actinomycetes</taxon>
        <taxon>Kitasatosporales</taxon>
        <taxon>Streptomycetaceae</taxon>
        <taxon>Streptomyces</taxon>
    </lineage>
</organism>
<evidence type="ECO:0000313" key="6">
    <source>
        <dbReference type="EMBL" id="MDT0442444.1"/>
    </source>
</evidence>
<dbReference type="InterPro" id="IPR036388">
    <property type="entry name" value="WH-like_DNA-bd_sf"/>
</dbReference>
<keyword evidence="3" id="KW-0804">Transcription</keyword>
<dbReference type="PROSITE" id="PS51078">
    <property type="entry name" value="ICLR_ED"/>
    <property type="match status" value="1"/>
</dbReference>
<dbReference type="EMBL" id="JAVREV010000003">
    <property type="protein sequence ID" value="MDT0442444.1"/>
    <property type="molecule type" value="Genomic_DNA"/>
</dbReference>
<comment type="caution">
    <text evidence="6">The sequence shown here is derived from an EMBL/GenBank/DDBJ whole genome shotgun (WGS) entry which is preliminary data.</text>
</comment>
<protein>
    <submittedName>
        <fullName evidence="6">IclR family transcriptional regulator</fullName>
    </submittedName>
</protein>
<dbReference type="Pfam" id="PF01614">
    <property type="entry name" value="IclR_C"/>
    <property type="match status" value="1"/>
</dbReference>
<evidence type="ECO:0000259" key="4">
    <source>
        <dbReference type="PROSITE" id="PS51077"/>
    </source>
</evidence>
<dbReference type="PROSITE" id="PS51077">
    <property type="entry name" value="HTH_ICLR"/>
    <property type="match status" value="1"/>
</dbReference>
<dbReference type="InterPro" id="IPR014757">
    <property type="entry name" value="Tscrpt_reg_IclR_C"/>
</dbReference>
<dbReference type="SMART" id="SM00346">
    <property type="entry name" value="HTH_ICLR"/>
    <property type="match status" value="1"/>
</dbReference>
<evidence type="ECO:0000259" key="5">
    <source>
        <dbReference type="PROSITE" id="PS51078"/>
    </source>
</evidence>
<dbReference type="InterPro" id="IPR050707">
    <property type="entry name" value="HTH_MetabolicPath_Reg"/>
</dbReference>
<dbReference type="PANTHER" id="PTHR30136">
    <property type="entry name" value="HELIX-TURN-HELIX TRANSCRIPTIONAL REGULATOR, ICLR FAMILY"/>
    <property type="match status" value="1"/>
</dbReference>
<dbReference type="Proteomes" id="UP001183615">
    <property type="component" value="Unassembled WGS sequence"/>
</dbReference>
<name>A0ABU2S1X8_9ACTN</name>
<dbReference type="Gene3D" id="1.10.10.10">
    <property type="entry name" value="Winged helix-like DNA-binding domain superfamily/Winged helix DNA-binding domain"/>
    <property type="match status" value="1"/>
</dbReference>
<dbReference type="InterPro" id="IPR005471">
    <property type="entry name" value="Tscrpt_reg_IclR_N"/>
</dbReference>
<keyword evidence="7" id="KW-1185">Reference proteome</keyword>
<feature type="domain" description="IclR-ED" evidence="5">
    <location>
        <begin position="67"/>
        <end position="249"/>
    </location>
</feature>
<evidence type="ECO:0000256" key="1">
    <source>
        <dbReference type="ARBA" id="ARBA00023015"/>
    </source>
</evidence>
<keyword evidence="2" id="KW-0238">DNA-binding</keyword>
<dbReference type="InterPro" id="IPR036390">
    <property type="entry name" value="WH_DNA-bd_sf"/>
</dbReference>
<sequence length="256" mass="26873">MTEQGLVRRTITVLRAVAAHPGGVGLSSVARAAGLPKSTCYRVLSVLEQENWVSLDPVTRRYQVSLGLLSVVGGLLDENGSYPRMRAVVTELAAEAEETAGFDVLLPPHVQVVTQAAGPHLIGQTTRAVPRTQPVWCTSTGKVLLAALEPRAVTDTYGPELERSAPGGTAFLPGFLATLREVRDAGYAHTADEIAPGAASVAAPVRVAGRVPYAVWVGGPTFRFTPERLPALIARVRAAADEIGRLLSATDLAGAP</sequence>
<accession>A0ABU2S1X8</accession>
<dbReference type="SUPFAM" id="SSF55781">
    <property type="entry name" value="GAF domain-like"/>
    <property type="match status" value="1"/>
</dbReference>
<keyword evidence="1" id="KW-0805">Transcription regulation</keyword>
<reference evidence="7" key="1">
    <citation type="submission" date="2023-07" db="EMBL/GenBank/DDBJ databases">
        <title>30 novel species of actinomycetes from the DSMZ collection.</title>
        <authorList>
            <person name="Nouioui I."/>
        </authorList>
    </citation>
    <scope>NUCLEOTIDE SEQUENCE [LARGE SCALE GENOMIC DNA]</scope>
    <source>
        <strain evidence="7">DSM 41886</strain>
    </source>
</reference>
<dbReference type="Gene3D" id="3.30.450.40">
    <property type="match status" value="1"/>
</dbReference>
<evidence type="ECO:0000313" key="7">
    <source>
        <dbReference type="Proteomes" id="UP001183615"/>
    </source>
</evidence>